<keyword evidence="4" id="KW-1185">Reference proteome</keyword>
<evidence type="ECO:0000313" key="3">
    <source>
        <dbReference type="EMBL" id="PLC48054.1"/>
    </source>
</evidence>
<dbReference type="PANTHER" id="PTHR46401:SF2">
    <property type="entry name" value="GLYCOSYLTRANSFERASE WBBK-RELATED"/>
    <property type="match status" value="1"/>
</dbReference>
<evidence type="ECO:0000256" key="1">
    <source>
        <dbReference type="ARBA" id="ARBA00022679"/>
    </source>
</evidence>
<dbReference type="GO" id="GO:0009103">
    <property type="term" value="P:lipopolysaccharide biosynthetic process"/>
    <property type="evidence" value="ECO:0007669"/>
    <property type="project" value="TreeGrafter"/>
</dbReference>
<dbReference type="Pfam" id="PF22772">
    <property type="entry name" value="WsaF_C"/>
    <property type="match status" value="1"/>
</dbReference>
<gene>
    <name evidence="3" type="ORF">CR159_20220</name>
</gene>
<dbReference type="RefSeq" id="WP_102075756.1">
    <property type="nucleotide sequence ID" value="NZ_PDNW01000029.1"/>
</dbReference>
<dbReference type="InterPro" id="IPR055050">
    <property type="entry name" value="WsaF_C"/>
</dbReference>
<dbReference type="AlphaFoldDB" id="A0A2N4TZ63"/>
<sequence>MKLHDVKRRAKNLVKHLRDYGPRSSLRLIRQKLTQSYQTHSFLKTDILGFYDFVRLPAAEPNLAACTAEQNTINWVIPAFGKGSGGHLNIFRFVANLEKLGYECRIVIVGSPQPSSAQQARQEISDWFFPLKADVYLGMDTAPPATYTVATEWRTAYWVRAFSATRYRCYFVQDFEPWFFATGSEYVFAEETYRFGFIGITAGNWLKEKLASEFNMQTYSVSFSYDKERYKPIPRRLGPDNVQRIFFYARPPTARRAFELGLMVLDEVVKRRPAVQVVFAGWDVSNYVIPFKHLNAGLLSLDELPDLYGQCDAALVLSLSNLSLLPLELMACGTPVVSNDAPWTRWLLNSENARLAPTTVAALADALCAVLDDPAETARLRAGGFATVEHTDWSAEASKMSDILRNIAINDQTSMDSLNSKKATA</sequence>
<reference evidence="3 4" key="1">
    <citation type="submission" date="2017-10" db="EMBL/GenBank/DDBJ databases">
        <title>Two draft genome sequences of Pusillimonas sp. strains isolated from a nitrate- and radionuclide-contaminated groundwater in Russia.</title>
        <authorList>
            <person name="Grouzdev D.S."/>
            <person name="Tourova T.P."/>
            <person name="Goeva M.A."/>
            <person name="Babich T.L."/>
            <person name="Sokolova D.S."/>
            <person name="Abdullin R."/>
            <person name="Poltaraus A.B."/>
            <person name="Toshchakov S.V."/>
            <person name="Nazina T.N."/>
        </authorList>
    </citation>
    <scope>NUCLEOTIDE SEQUENCE [LARGE SCALE GENOMIC DNA]</scope>
    <source>
        <strain evidence="3 4">JR1/69-3-13</strain>
    </source>
</reference>
<dbReference type="SUPFAM" id="SSF53756">
    <property type="entry name" value="UDP-Glycosyltransferase/glycogen phosphorylase"/>
    <property type="match status" value="1"/>
</dbReference>
<dbReference type="Gene3D" id="3.40.50.11090">
    <property type="match status" value="1"/>
</dbReference>
<name>A0A2N4TZ63_9BURK</name>
<protein>
    <submittedName>
        <fullName evidence="3">Glycosyl transferase group 1</fullName>
    </submittedName>
</protein>
<dbReference type="OrthoDB" id="433681at2"/>
<dbReference type="EMBL" id="PDNW01000029">
    <property type="protein sequence ID" value="PLC48054.1"/>
    <property type="molecule type" value="Genomic_DNA"/>
</dbReference>
<dbReference type="PANTHER" id="PTHR46401">
    <property type="entry name" value="GLYCOSYLTRANSFERASE WBBK-RELATED"/>
    <property type="match status" value="1"/>
</dbReference>
<feature type="domain" description="WsaF C-terminal" evidence="2">
    <location>
        <begin position="243"/>
        <end position="367"/>
    </location>
</feature>
<comment type="caution">
    <text evidence="3">The sequence shown here is derived from an EMBL/GenBank/DDBJ whole genome shotgun (WGS) entry which is preliminary data.</text>
</comment>
<dbReference type="GO" id="GO:0016757">
    <property type="term" value="F:glycosyltransferase activity"/>
    <property type="evidence" value="ECO:0007669"/>
    <property type="project" value="TreeGrafter"/>
</dbReference>
<proteinExistence type="predicted"/>
<evidence type="ECO:0000259" key="2">
    <source>
        <dbReference type="Pfam" id="PF22772"/>
    </source>
</evidence>
<keyword evidence="1 3" id="KW-0808">Transferase</keyword>
<organism evidence="3 4">
    <name type="scientific">Pollutimonas subterranea</name>
    <dbReference type="NCBI Taxonomy" id="2045210"/>
    <lineage>
        <taxon>Bacteria</taxon>
        <taxon>Pseudomonadati</taxon>
        <taxon>Pseudomonadota</taxon>
        <taxon>Betaproteobacteria</taxon>
        <taxon>Burkholderiales</taxon>
        <taxon>Alcaligenaceae</taxon>
        <taxon>Pollutimonas</taxon>
    </lineage>
</organism>
<accession>A0A2N4TZ63</accession>
<dbReference type="Gene3D" id="3.40.50.2000">
    <property type="entry name" value="Glycogen Phosphorylase B"/>
    <property type="match status" value="1"/>
</dbReference>
<evidence type="ECO:0000313" key="4">
    <source>
        <dbReference type="Proteomes" id="UP000234190"/>
    </source>
</evidence>
<dbReference type="Proteomes" id="UP000234190">
    <property type="component" value="Unassembled WGS sequence"/>
</dbReference>